<keyword evidence="2" id="KW-1185">Reference proteome</keyword>
<organism evidence="1 2">
    <name type="scientific">Gracilariopsis chorda</name>
    <dbReference type="NCBI Taxonomy" id="448386"/>
    <lineage>
        <taxon>Eukaryota</taxon>
        <taxon>Rhodophyta</taxon>
        <taxon>Florideophyceae</taxon>
        <taxon>Rhodymeniophycidae</taxon>
        <taxon>Gracilariales</taxon>
        <taxon>Gracilariaceae</taxon>
        <taxon>Gracilariopsis</taxon>
    </lineage>
</organism>
<gene>
    <name evidence="1" type="ORF">BWQ96_00187</name>
</gene>
<evidence type="ECO:0000313" key="2">
    <source>
        <dbReference type="Proteomes" id="UP000247409"/>
    </source>
</evidence>
<dbReference type="EMBL" id="NBIV01000001">
    <property type="protein sequence ID" value="PXF50027.1"/>
    <property type="molecule type" value="Genomic_DNA"/>
</dbReference>
<accession>A0A2V3J8E0</accession>
<dbReference type="GO" id="GO:0009976">
    <property type="term" value="F:tocopherol cyclase activity"/>
    <property type="evidence" value="ECO:0007669"/>
    <property type="project" value="InterPro"/>
</dbReference>
<dbReference type="OrthoDB" id="38968at2759"/>
<dbReference type="Pfam" id="PF14249">
    <property type="entry name" value="Tocopherol_cycl"/>
    <property type="match status" value="1"/>
</dbReference>
<dbReference type="PANTHER" id="PTHR35309:SF4">
    <property type="entry name" value="TOCOPHEROL CYCLASE"/>
    <property type="match status" value="1"/>
</dbReference>
<evidence type="ECO:0000313" key="1">
    <source>
        <dbReference type="EMBL" id="PXF50027.1"/>
    </source>
</evidence>
<name>A0A2V3J8E0_9FLOR</name>
<dbReference type="Proteomes" id="UP000247409">
    <property type="component" value="Unassembled WGS sequence"/>
</dbReference>
<proteinExistence type="predicted"/>
<sequence>MTQVAQPTDSRIQTALTQAPLQSSKHACSYFAIRKPKENFFEGWYLRISLPDSNESFAFMFAIEAPDRGTVQLLSADDRLYVCDLPNNGGRFVGSKERFDISHWAYKEQCKNGKQEAEASNGRPVMQGYKLCGTSCHGCFESHDRGTDATLVQWGVDYTPMLTWGSRGTSRHTATWLAQFPIFEPGYQVLMAHGVVTSGYIRYRNREIKLAGSSVYSEKNWGQSFPTKWWWVQANAFKGEPDLSVLAVGATRQVLFWTEDIGMLSVHYKGELYEFSNWNSEVVWDVSEWGSWKASAKSLTGHEIGIEAHTDESAVEVLGPSKDGMVFNIRDCSRGNLTVTLKDEFGNNILEGVRCSNAQVEVGGEWNGRWAATVRVLPWLIRFFINLFNGPKVATTP</sequence>
<comment type="caution">
    <text evidence="1">The sequence shown here is derived from an EMBL/GenBank/DDBJ whole genome shotgun (WGS) entry which is preliminary data.</text>
</comment>
<protein>
    <submittedName>
        <fullName evidence="1">Tocopherol cyclase, chloroplastic</fullName>
    </submittedName>
</protein>
<dbReference type="PANTHER" id="PTHR35309">
    <property type="match status" value="1"/>
</dbReference>
<dbReference type="STRING" id="448386.A0A2V3J8E0"/>
<reference evidence="1 2" key="1">
    <citation type="journal article" date="2018" name="Mol. Biol. Evol.">
        <title>Analysis of the draft genome of the red seaweed Gracilariopsis chorda provides insights into genome size evolution in Rhodophyta.</title>
        <authorList>
            <person name="Lee J."/>
            <person name="Yang E.C."/>
            <person name="Graf L."/>
            <person name="Yang J.H."/>
            <person name="Qiu H."/>
            <person name="Zel Zion U."/>
            <person name="Chan C.X."/>
            <person name="Stephens T.G."/>
            <person name="Weber A.P.M."/>
            <person name="Boo G.H."/>
            <person name="Boo S.M."/>
            <person name="Kim K.M."/>
            <person name="Shin Y."/>
            <person name="Jung M."/>
            <person name="Lee S.J."/>
            <person name="Yim H.S."/>
            <person name="Lee J.H."/>
            <person name="Bhattacharya D."/>
            <person name="Yoon H.S."/>
        </authorList>
    </citation>
    <scope>NUCLEOTIDE SEQUENCE [LARGE SCALE GENOMIC DNA]</scope>
    <source>
        <strain evidence="1 2">SKKU-2015</strain>
        <tissue evidence="1">Whole body</tissue>
    </source>
</reference>
<dbReference type="InterPro" id="IPR025893">
    <property type="entry name" value="Tocopherol_cyclase"/>
</dbReference>
<dbReference type="AlphaFoldDB" id="A0A2V3J8E0"/>